<dbReference type="KEGG" id="woc:BA177_06785"/>
<dbReference type="EMBL" id="CP016268">
    <property type="protein sequence ID" value="ANO50952.1"/>
    <property type="molecule type" value="Genomic_DNA"/>
</dbReference>
<proteinExistence type="predicted"/>
<protein>
    <recommendedName>
        <fullName evidence="5">AMP-dependent synthetase</fullName>
    </recommendedName>
</protein>
<evidence type="ECO:0008006" key="5">
    <source>
        <dbReference type="Google" id="ProtNLM"/>
    </source>
</evidence>
<gene>
    <name evidence="3" type="ORF">BA177_06785</name>
</gene>
<keyword evidence="4" id="KW-1185">Reference proteome</keyword>
<dbReference type="OrthoDB" id="9803968at2"/>
<dbReference type="AlphaFoldDB" id="A0A193LEL7"/>
<dbReference type="Pfam" id="PF13193">
    <property type="entry name" value="AMP-binding_C"/>
    <property type="match status" value="1"/>
</dbReference>
<dbReference type="GO" id="GO:0016878">
    <property type="term" value="F:acid-thiol ligase activity"/>
    <property type="evidence" value="ECO:0007669"/>
    <property type="project" value="UniProtKB-ARBA"/>
</dbReference>
<dbReference type="InterPro" id="IPR042099">
    <property type="entry name" value="ANL_N_sf"/>
</dbReference>
<feature type="domain" description="AMP-binding enzyme C-terminal" evidence="2">
    <location>
        <begin position="425"/>
        <end position="500"/>
    </location>
</feature>
<dbReference type="InterPro" id="IPR025110">
    <property type="entry name" value="AMP-bd_C"/>
</dbReference>
<dbReference type="STRING" id="1548547.BA177_06785"/>
<dbReference type="InterPro" id="IPR000873">
    <property type="entry name" value="AMP-dep_synth/lig_dom"/>
</dbReference>
<reference evidence="3 4" key="1">
    <citation type="submission" date="2016-06" db="EMBL/GenBank/DDBJ databases">
        <title>Complete genome sequence of a deep-branching marine Gamma Proteobacterium Woeseia oceani type strain XK5.</title>
        <authorList>
            <person name="Mu D."/>
            <person name="Du Z."/>
        </authorList>
    </citation>
    <scope>NUCLEOTIDE SEQUENCE [LARGE SCALE GENOMIC DNA]</scope>
    <source>
        <strain evidence="3 4">XK5</strain>
    </source>
</reference>
<dbReference type="Proteomes" id="UP000092695">
    <property type="component" value="Chromosome"/>
</dbReference>
<dbReference type="PROSITE" id="PS00455">
    <property type="entry name" value="AMP_BINDING"/>
    <property type="match status" value="1"/>
</dbReference>
<dbReference type="InterPro" id="IPR045851">
    <property type="entry name" value="AMP-bd_C_sf"/>
</dbReference>
<feature type="domain" description="AMP-dependent synthetase/ligase" evidence="1">
    <location>
        <begin position="11"/>
        <end position="375"/>
    </location>
</feature>
<dbReference type="PANTHER" id="PTHR43767:SF1">
    <property type="entry name" value="NONRIBOSOMAL PEPTIDE SYNTHASE PES1 (EUROFUNG)-RELATED"/>
    <property type="match status" value="1"/>
</dbReference>
<dbReference type="SUPFAM" id="SSF56801">
    <property type="entry name" value="Acetyl-CoA synthetase-like"/>
    <property type="match status" value="1"/>
</dbReference>
<evidence type="ECO:0000313" key="3">
    <source>
        <dbReference type="EMBL" id="ANO50952.1"/>
    </source>
</evidence>
<dbReference type="PANTHER" id="PTHR43767">
    <property type="entry name" value="LONG-CHAIN-FATTY-ACID--COA LIGASE"/>
    <property type="match status" value="1"/>
</dbReference>
<evidence type="ECO:0000259" key="1">
    <source>
        <dbReference type="Pfam" id="PF00501"/>
    </source>
</evidence>
<dbReference type="RefSeq" id="WP_068614560.1">
    <property type="nucleotide sequence ID" value="NZ_CP016268.1"/>
</dbReference>
<dbReference type="InterPro" id="IPR020845">
    <property type="entry name" value="AMP-binding_CS"/>
</dbReference>
<dbReference type="Gene3D" id="3.40.50.12780">
    <property type="entry name" value="N-terminal domain of ligase-like"/>
    <property type="match status" value="1"/>
</dbReference>
<dbReference type="Pfam" id="PF00501">
    <property type="entry name" value="AMP-binding"/>
    <property type="match status" value="1"/>
</dbReference>
<name>A0A193LEL7_9GAMM</name>
<sequence>MPQSIAQSFLRSVERQLSSDAVIAPRGTWSYEALAGLAGAVANYLAALNLERGDRVGLLLQNSAEYVGVFYGTQVSGRVTVPLNFQEPATVIAHLLEHCEARVLFVQRTYRDLKALQAILQERGVEVVVIQRGDVEANDRSTWADIRRAATTDCQQYFVDTRSGDLASIMYTSGTTGNPKGVMLSQRNLFANTASILDYLDLSWIDRGFNILPFHYSFGNSVLHTHMTAGACLVLQDNVAFPRVVLAALQEHRASGFYGVPTTFSLLFGAGSLAEYDFSSLRYVAQAGGPMSVEQTRYLQEVLPGVDIFVMYGQTEATARLTCLPPGFLESKIGSVGTPIAGVKLRLGPDDSNRGSADAPLDVYVSGDNIMLGYWKDPIGTAAVLRDGWLRTGDLGYMDEDGFLYLTGRSSEMIKTGANRVSPQEIEEVIAGFEEVEAVAAYPVPDVTLGQAIAVAIVCKPGVDLPAKLVQRRCRAALSPYKVPKHLRFVDALPRTSSGKIKRLALAREFEENKQ</sequence>
<dbReference type="InterPro" id="IPR050237">
    <property type="entry name" value="ATP-dep_AMP-bd_enzyme"/>
</dbReference>
<evidence type="ECO:0000259" key="2">
    <source>
        <dbReference type="Pfam" id="PF13193"/>
    </source>
</evidence>
<dbReference type="Gene3D" id="3.30.300.30">
    <property type="match status" value="1"/>
</dbReference>
<evidence type="ECO:0000313" key="4">
    <source>
        <dbReference type="Proteomes" id="UP000092695"/>
    </source>
</evidence>
<accession>A0A193LEL7</accession>
<organism evidence="3 4">
    <name type="scientific">Woeseia oceani</name>
    <dbReference type="NCBI Taxonomy" id="1548547"/>
    <lineage>
        <taxon>Bacteria</taxon>
        <taxon>Pseudomonadati</taxon>
        <taxon>Pseudomonadota</taxon>
        <taxon>Gammaproteobacteria</taxon>
        <taxon>Woeseiales</taxon>
        <taxon>Woeseiaceae</taxon>
        <taxon>Woeseia</taxon>
    </lineage>
</organism>